<dbReference type="EMBL" id="JADWOX010000017">
    <property type="protein sequence ID" value="MBI1685944.1"/>
    <property type="molecule type" value="Genomic_DNA"/>
</dbReference>
<dbReference type="Pfam" id="PF00593">
    <property type="entry name" value="TonB_dep_Rec_b-barrel"/>
    <property type="match status" value="1"/>
</dbReference>
<dbReference type="PANTHER" id="PTHR32552:SF89">
    <property type="entry name" value="CATECHOLATE SIDEROPHORE RECEPTOR FIU"/>
    <property type="match status" value="1"/>
</dbReference>
<keyword evidence="3 12" id="KW-1134">Transmembrane beta strand</keyword>
<keyword evidence="4" id="KW-0410">Iron transport</keyword>
<comment type="subcellular location">
    <subcellularLocation>
        <location evidence="1 12">Cell outer membrane</location>
        <topology evidence="1 12">Multi-pass membrane protein</topology>
    </subcellularLocation>
</comment>
<evidence type="ECO:0000256" key="12">
    <source>
        <dbReference type="PROSITE-ProRule" id="PRU01360"/>
    </source>
</evidence>
<evidence type="ECO:0000313" key="17">
    <source>
        <dbReference type="EMBL" id="MBI1685944.1"/>
    </source>
</evidence>
<dbReference type="Gene3D" id="2.40.170.20">
    <property type="entry name" value="TonB-dependent receptor, beta-barrel domain"/>
    <property type="match status" value="1"/>
</dbReference>
<evidence type="ECO:0000256" key="13">
    <source>
        <dbReference type="RuleBase" id="RU003357"/>
    </source>
</evidence>
<comment type="caution">
    <text evidence="17">The sequence shown here is derived from an EMBL/GenBank/DDBJ whole genome shotgun (WGS) entry which is preliminary data.</text>
</comment>
<dbReference type="InterPro" id="IPR000531">
    <property type="entry name" value="Beta-barrel_TonB"/>
</dbReference>
<protein>
    <submittedName>
        <fullName evidence="17">TonB-dependent receptor</fullName>
    </submittedName>
</protein>
<dbReference type="Pfam" id="PF07715">
    <property type="entry name" value="Plug"/>
    <property type="match status" value="1"/>
</dbReference>
<comment type="similarity">
    <text evidence="12 13">Belongs to the TonB-dependent receptor family.</text>
</comment>
<evidence type="ECO:0000256" key="9">
    <source>
        <dbReference type="ARBA" id="ARBA00023077"/>
    </source>
</evidence>
<evidence type="ECO:0000256" key="6">
    <source>
        <dbReference type="ARBA" id="ARBA00022729"/>
    </source>
</evidence>
<evidence type="ECO:0000256" key="8">
    <source>
        <dbReference type="ARBA" id="ARBA00023065"/>
    </source>
</evidence>
<keyword evidence="10 12" id="KW-0472">Membrane</keyword>
<feature type="signal peptide" evidence="14">
    <location>
        <begin position="1"/>
        <end position="26"/>
    </location>
</feature>
<proteinExistence type="inferred from homology"/>
<keyword evidence="5 12" id="KW-0812">Transmembrane</keyword>
<evidence type="ECO:0000256" key="7">
    <source>
        <dbReference type="ARBA" id="ARBA00023004"/>
    </source>
</evidence>
<gene>
    <name evidence="17" type="ORF">I4Q42_19925</name>
</gene>
<evidence type="ECO:0000259" key="16">
    <source>
        <dbReference type="Pfam" id="PF07715"/>
    </source>
</evidence>
<name>A0ABS0T296_9CAUL</name>
<evidence type="ECO:0000256" key="3">
    <source>
        <dbReference type="ARBA" id="ARBA00022452"/>
    </source>
</evidence>
<accession>A0ABS0T296</accession>
<keyword evidence="9 13" id="KW-0798">TonB box</keyword>
<keyword evidence="17" id="KW-0675">Receptor</keyword>
<dbReference type="Proteomes" id="UP000639859">
    <property type="component" value="Unassembled WGS sequence"/>
</dbReference>
<evidence type="ECO:0000256" key="5">
    <source>
        <dbReference type="ARBA" id="ARBA00022692"/>
    </source>
</evidence>
<dbReference type="InterPro" id="IPR036942">
    <property type="entry name" value="Beta-barrel_TonB_sf"/>
</dbReference>
<evidence type="ECO:0000256" key="4">
    <source>
        <dbReference type="ARBA" id="ARBA00022496"/>
    </source>
</evidence>
<reference evidence="17 18" key="1">
    <citation type="submission" date="2020-11" db="EMBL/GenBank/DDBJ databases">
        <title>genome sequence of strain KACC 18849.</title>
        <authorList>
            <person name="Gao J."/>
            <person name="Zhang X."/>
        </authorList>
    </citation>
    <scope>NUCLEOTIDE SEQUENCE [LARGE SCALE GENOMIC DNA]</scope>
    <source>
        <strain evidence="17 18">KACC 18849</strain>
    </source>
</reference>
<evidence type="ECO:0000259" key="15">
    <source>
        <dbReference type="Pfam" id="PF00593"/>
    </source>
</evidence>
<evidence type="ECO:0000256" key="1">
    <source>
        <dbReference type="ARBA" id="ARBA00004571"/>
    </source>
</evidence>
<organism evidence="17 18">
    <name type="scientific">Caulobacter hibisci</name>
    <dbReference type="NCBI Taxonomy" id="2035993"/>
    <lineage>
        <taxon>Bacteria</taxon>
        <taxon>Pseudomonadati</taxon>
        <taxon>Pseudomonadota</taxon>
        <taxon>Alphaproteobacteria</taxon>
        <taxon>Caulobacterales</taxon>
        <taxon>Caulobacteraceae</taxon>
        <taxon>Caulobacter</taxon>
    </lineage>
</organism>
<keyword evidence="2 12" id="KW-0813">Transport</keyword>
<dbReference type="InterPro" id="IPR039426">
    <property type="entry name" value="TonB-dep_rcpt-like"/>
</dbReference>
<dbReference type="Gene3D" id="2.170.130.10">
    <property type="entry name" value="TonB-dependent receptor, plug domain"/>
    <property type="match status" value="1"/>
</dbReference>
<sequence length="833" mass="90672">MNTKKIACLASTALVGSLLAATAAMAQSTASTEVEQVVVTASGTKSVDGLLTAETALKNRSVITQEYIDTQPAGQTIAQTLNLVPGFNFTNSDPYGSSGGTIRLHGQDGAHIGLLVDGVPLNDAGNYAIYTNQQLDPELIEQANVNTGSADVDTATASSTAGIINYTTLRTTKDARFVVKPSVGTDNFRRIFGLVQTGEFGPFGTQAWFAANYTKYDKYKGPGSLEKKQYNFRIYQPIRDNGDFISLTGNWNENRNAQYYSFNIHDATYAVRADEVNTLGWDGDYLTTWVTPTAVNGTADTIPATNSATRGFYGYRINPSNTGTIRGSSRWTIRDNLRATFDPSFNYTLANGGGTFTLSETDLRVVSATGVGKDLNGDGDTRDSVLFYGPSNTNTRRYGFNSSVIWDINDSNLLRVSYAYDEGHTRQTGEFSQLVNGFASDPFSAKDGHEDSTALMVNGHVGQKRDRDSIAVLQQWSAEYRGRFIDDRLRLSVGIRAPLQKRELHQFCYSQAGSSTYTCSDRTPATSVKLATDAVANAVTFGTSTTRYFTPFKAIRKYDAVLPSYGASFKITDSGTIFASYSEQQSSPKVDNLYTLTSTGKLGEVQPETSKGYDFGYRYNKGGIVGSISGWGSTIKDRIVSTRDPTDDTIIDRNVGDVELWGVDAQAGWSIDEALTVYGSASYTNSELQNNLFVGGTAIYPGAGLAAGYAPTKGKELVETPKWMFGGRVTYKVSDFTFGVQGKWVGERWVTDVNDVKVPHYAVWDLDVRYDLNKIGMEKSYVQLNVSNLFDEKYYGDLNGTSTSGLSGAPGYSGPFARRGAPRAAILTLRTEF</sequence>
<feature type="domain" description="TonB-dependent receptor plug" evidence="16">
    <location>
        <begin position="56"/>
        <end position="153"/>
    </location>
</feature>
<evidence type="ECO:0000256" key="10">
    <source>
        <dbReference type="ARBA" id="ARBA00023136"/>
    </source>
</evidence>
<evidence type="ECO:0000313" key="18">
    <source>
        <dbReference type="Proteomes" id="UP000639859"/>
    </source>
</evidence>
<dbReference type="PANTHER" id="PTHR32552">
    <property type="entry name" value="FERRICHROME IRON RECEPTOR-RELATED"/>
    <property type="match status" value="1"/>
</dbReference>
<feature type="domain" description="TonB-dependent receptor-like beta-barrel" evidence="15">
    <location>
        <begin position="286"/>
        <end position="789"/>
    </location>
</feature>
<evidence type="ECO:0000256" key="11">
    <source>
        <dbReference type="ARBA" id="ARBA00023237"/>
    </source>
</evidence>
<keyword evidence="6 14" id="KW-0732">Signal</keyword>
<keyword evidence="8" id="KW-0406">Ion transport</keyword>
<keyword evidence="7" id="KW-0408">Iron</keyword>
<evidence type="ECO:0000256" key="14">
    <source>
        <dbReference type="SAM" id="SignalP"/>
    </source>
</evidence>
<dbReference type="InterPro" id="IPR012910">
    <property type="entry name" value="Plug_dom"/>
</dbReference>
<keyword evidence="18" id="KW-1185">Reference proteome</keyword>
<dbReference type="InterPro" id="IPR037066">
    <property type="entry name" value="Plug_dom_sf"/>
</dbReference>
<dbReference type="RefSeq" id="WP_198577845.1">
    <property type="nucleotide sequence ID" value="NZ_JADWOX010000017.1"/>
</dbReference>
<dbReference type="PROSITE" id="PS52016">
    <property type="entry name" value="TONB_DEPENDENT_REC_3"/>
    <property type="match status" value="1"/>
</dbReference>
<feature type="chain" id="PRO_5046737415" evidence="14">
    <location>
        <begin position="27"/>
        <end position="833"/>
    </location>
</feature>
<keyword evidence="11 12" id="KW-0998">Cell outer membrane</keyword>
<evidence type="ECO:0000256" key="2">
    <source>
        <dbReference type="ARBA" id="ARBA00022448"/>
    </source>
</evidence>
<dbReference type="SUPFAM" id="SSF56935">
    <property type="entry name" value="Porins"/>
    <property type="match status" value="1"/>
</dbReference>